<evidence type="ECO:0000313" key="1">
    <source>
        <dbReference type="EMBL" id="KAG7195408.1"/>
    </source>
</evidence>
<organism evidence="1 2">
    <name type="scientific">Scheffersomyces spartinae</name>
    <dbReference type="NCBI Taxonomy" id="45513"/>
    <lineage>
        <taxon>Eukaryota</taxon>
        <taxon>Fungi</taxon>
        <taxon>Dikarya</taxon>
        <taxon>Ascomycota</taxon>
        <taxon>Saccharomycotina</taxon>
        <taxon>Pichiomycetes</taxon>
        <taxon>Debaryomycetaceae</taxon>
        <taxon>Scheffersomyces</taxon>
    </lineage>
</organism>
<protein>
    <submittedName>
        <fullName evidence="1">Uncharacterized protein</fullName>
    </submittedName>
</protein>
<dbReference type="RefSeq" id="XP_043050953.1">
    <property type="nucleotide sequence ID" value="XM_043193901.1"/>
</dbReference>
<accession>A0A9P8AK25</accession>
<sequence length="284" mass="33520">MEISSLEQQYADLHHKLLIKINRLQYLQCRQQLKLQLEQQINTDYQHIQDTYSDIQRQDEPLEQLIQVQNEAFKTQDLLYRYLHVVVPTLRAVHQNQSTTTETLIHQHLQHMYGLESGTLKHLIQVNKELHQISSEVTTKRLQVNDMVKHLVIPKMESFHDDNQRLQVVKQRYRDFKEQLIQQHQLQYAAKETDIKTIINSLLKSWGHLSILCQLLPTLVSSLPINWATDKELLAIITQCETVLIALERNQQVISETSIRDMSYKDLLMIDFGELSMKLFTEKE</sequence>
<name>A0A9P8AK25_9ASCO</name>
<keyword evidence="2" id="KW-1185">Reference proteome</keyword>
<comment type="caution">
    <text evidence="1">The sequence shown here is derived from an EMBL/GenBank/DDBJ whole genome shotgun (WGS) entry which is preliminary data.</text>
</comment>
<evidence type="ECO:0000313" key="2">
    <source>
        <dbReference type="Proteomes" id="UP000790833"/>
    </source>
</evidence>
<dbReference type="GeneID" id="66116540"/>
<dbReference type="OrthoDB" id="4081346at2759"/>
<dbReference type="EMBL" id="JAHMUF010000003">
    <property type="protein sequence ID" value="KAG7195408.1"/>
    <property type="molecule type" value="Genomic_DNA"/>
</dbReference>
<dbReference type="AlphaFoldDB" id="A0A9P8AK25"/>
<reference evidence="1" key="1">
    <citation type="submission" date="2021-03" db="EMBL/GenBank/DDBJ databases">
        <authorList>
            <person name="Palmer J.M."/>
        </authorList>
    </citation>
    <scope>NUCLEOTIDE SEQUENCE</scope>
    <source>
        <strain evidence="1">ARV_011</strain>
    </source>
</reference>
<gene>
    <name evidence="1" type="ORF">KQ657_003166</name>
</gene>
<dbReference type="Proteomes" id="UP000790833">
    <property type="component" value="Unassembled WGS sequence"/>
</dbReference>
<proteinExistence type="predicted"/>